<feature type="domain" description="FAD dependent oxidoreductase" evidence="12">
    <location>
        <begin position="23"/>
        <end position="136"/>
    </location>
</feature>
<comment type="catalytic activity">
    <reaction evidence="10">
        <text>D-aspartate + O2 + H2O = oxaloacetate + H2O2 + NH4(+)</text>
        <dbReference type="Rhea" id="RHEA:12512"/>
        <dbReference type="ChEBI" id="CHEBI:15377"/>
        <dbReference type="ChEBI" id="CHEBI:15379"/>
        <dbReference type="ChEBI" id="CHEBI:16240"/>
        <dbReference type="ChEBI" id="CHEBI:16452"/>
        <dbReference type="ChEBI" id="CHEBI:28938"/>
        <dbReference type="ChEBI" id="CHEBI:29990"/>
        <dbReference type="EC" id="1.4.3.1"/>
    </reaction>
    <physiologicalReaction direction="left-to-right" evidence="10">
        <dbReference type="Rhea" id="RHEA:12513"/>
    </physiologicalReaction>
</comment>
<comment type="catalytic activity">
    <reaction evidence="11">
        <text>D-glutamate + O2 + H2O = 2-oxoglutarate + H2O2 + NH4(+)</text>
        <dbReference type="Rhea" id="RHEA:10028"/>
        <dbReference type="ChEBI" id="CHEBI:15377"/>
        <dbReference type="ChEBI" id="CHEBI:15379"/>
        <dbReference type="ChEBI" id="CHEBI:16240"/>
        <dbReference type="ChEBI" id="CHEBI:16810"/>
        <dbReference type="ChEBI" id="CHEBI:28938"/>
        <dbReference type="ChEBI" id="CHEBI:29986"/>
    </reaction>
    <physiologicalReaction direction="left-to-right" evidence="11">
        <dbReference type="Rhea" id="RHEA:10029"/>
    </physiologicalReaction>
</comment>
<evidence type="ECO:0000256" key="3">
    <source>
        <dbReference type="ARBA" id="ARBA00006730"/>
    </source>
</evidence>
<sequence>MSASELQRFPDHCFGQRFTVKKSHGGVVEQRRVSSLEKPEVSRGAVRLDELRSFDLIVNCSGLGAKTLARDDSVFPVRGQVLKVEAPWIQHFIRDGDGKTYIYPGIRSVTIGGTRQERDWRLELDQRDTRGFWRGAGSWSRRWRTLKL</sequence>
<comment type="similarity">
    <text evidence="3">Belongs to the DAMOX/DASOX family.</text>
</comment>
<evidence type="ECO:0000256" key="6">
    <source>
        <dbReference type="ARBA" id="ARBA00023002"/>
    </source>
</evidence>
<dbReference type="SUPFAM" id="SSF54373">
    <property type="entry name" value="FAD-linked reductases, C-terminal domain"/>
    <property type="match status" value="1"/>
</dbReference>
<keyword evidence="5" id="KW-0274">FAD</keyword>
<evidence type="ECO:0000256" key="2">
    <source>
        <dbReference type="ARBA" id="ARBA00004253"/>
    </source>
</evidence>
<dbReference type="AlphaFoldDB" id="A0AAW0ML92"/>
<dbReference type="GO" id="GO:0006533">
    <property type="term" value="P:L-aspartate catabolic process"/>
    <property type="evidence" value="ECO:0007669"/>
    <property type="project" value="TreeGrafter"/>
</dbReference>
<dbReference type="GO" id="GO:0005782">
    <property type="term" value="C:peroxisomal matrix"/>
    <property type="evidence" value="ECO:0007669"/>
    <property type="project" value="UniProtKB-SubCell"/>
</dbReference>
<evidence type="ECO:0000256" key="4">
    <source>
        <dbReference type="ARBA" id="ARBA00022630"/>
    </source>
</evidence>
<evidence type="ECO:0000256" key="11">
    <source>
        <dbReference type="ARBA" id="ARBA00049882"/>
    </source>
</evidence>
<keyword evidence="6" id="KW-0560">Oxidoreductase</keyword>
<comment type="subcellular location">
    <subcellularLocation>
        <location evidence="2">Peroxisome matrix</location>
    </subcellularLocation>
</comment>
<dbReference type="GO" id="GO:0071949">
    <property type="term" value="F:FAD binding"/>
    <property type="evidence" value="ECO:0007669"/>
    <property type="project" value="InterPro"/>
</dbReference>
<dbReference type="GO" id="GO:0008445">
    <property type="term" value="F:D-aspartate oxidase activity"/>
    <property type="evidence" value="ECO:0007669"/>
    <property type="project" value="UniProtKB-EC"/>
</dbReference>
<dbReference type="PANTHER" id="PTHR11530:SF11">
    <property type="entry name" value="D-ASPARTATE OXIDASE"/>
    <property type="match status" value="1"/>
</dbReference>
<keyword evidence="4" id="KW-0285">Flavoprotein</keyword>
<protein>
    <recommendedName>
        <fullName evidence="8">D-aspartate oxidase</fullName>
        <ecNumber evidence="7">1.4.3.1</ecNumber>
    </recommendedName>
</protein>
<dbReference type="Gene3D" id="3.40.50.720">
    <property type="entry name" value="NAD(P)-binding Rossmann-like Domain"/>
    <property type="match status" value="1"/>
</dbReference>
<dbReference type="InterPro" id="IPR006076">
    <property type="entry name" value="FAD-dep_OxRdtase"/>
</dbReference>
<keyword evidence="14" id="KW-1185">Reference proteome</keyword>
<comment type="cofactor">
    <cofactor evidence="1">
        <name>FAD</name>
        <dbReference type="ChEBI" id="CHEBI:57692"/>
    </cofactor>
</comment>
<dbReference type="Gene3D" id="3.30.9.10">
    <property type="entry name" value="D-Amino Acid Oxidase, subunit A, domain 2"/>
    <property type="match status" value="1"/>
</dbReference>
<evidence type="ECO:0000256" key="1">
    <source>
        <dbReference type="ARBA" id="ARBA00001974"/>
    </source>
</evidence>
<dbReference type="EC" id="1.4.3.1" evidence="7"/>
<evidence type="ECO:0000313" key="13">
    <source>
        <dbReference type="EMBL" id="KAK7879073.1"/>
    </source>
</evidence>
<evidence type="ECO:0000256" key="8">
    <source>
        <dbReference type="ARBA" id="ARBA00044541"/>
    </source>
</evidence>
<evidence type="ECO:0000313" key="14">
    <source>
        <dbReference type="Proteomes" id="UP001460270"/>
    </source>
</evidence>
<proteinExistence type="inferred from homology"/>
<dbReference type="InterPro" id="IPR023209">
    <property type="entry name" value="DAO"/>
</dbReference>
<dbReference type="Proteomes" id="UP001460270">
    <property type="component" value="Unassembled WGS sequence"/>
</dbReference>
<name>A0AAW0ML92_9GOBI</name>
<dbReference type="GO" id="GO:0019478">
    <property type="term" value="P:D-amino acid catabolic process"/>
    <property type="evidence" value="ECO:0007669"/>
    <property type="project" value="TreeGrafter"/>
</dbReference>
<dbReference type="PANTHER" id="PTHR11530">
    <property type="entry name" value="D-AMINO ACID OXIDASE"/>
    <property type="match status" value="1"/>
</dbReference>
<evidence type="ECO:0000256" key="5">
    <source>
        <dbReference type="ARBA" id="ARBA00022827"/>
    </source>
</evidence>
<comment type="function">
    <text evidence="9">Selectively catalyzes the oxidative deamination of acidic amino acids. Suppresses the level of D-aspartate in the brain, an amino acid that can act as an agonist for glutamate receptors. Protects the organism from the toxicity of D-amino acids. May also function in the intestine.</text>
</comment>
<evidence type="ECO:0000256" key="10">
    <source>
        <dbReference type="ARBA" id="ARBA00047522"/>
    </source>
</evidence>
<evidence type="ECO:0000256" key="7">
    <source>
        <dbReference type="ARBA" id="ARBA00044520"/>
    </source>
</evidence>
<evidence type="ECO:0000256" key="9">
    <source>
        <dbReference type="ARBA" id="ARBA00046214"/>
    </source>
</evidence>
<dbReference type="EMBL" id="JBBPFD010000380">
    <property type="protein sequence ID" value="KAK7879073.1"/>
    <property type="molecule type" value="Genomic_DNA"/>
</dbReference>
<evidence type="ECO:0000259" key="12">
    <source>
        <dbReference type="Pfam" id="PF01266"/>
    </source>
</evidence>
<reference evidence="14" key="1">
    <citation type="submission" date="2024-04" db="EMBL/GenBank/DDBJ databases">
        <title>Salinicola lusitanus LLJ914,a marine bacterium isolated from the Okinawa Trough.</title>
        <authorList>
            <person name="Li J."/>
        </authorList>
    </citation>
    <scope>NUCLEOTIDE SEQUENCE [LARGE SCALE GENOMIC DNA]</scope>
</reference>
<accession>A0AAW0ML92</accession>
<organism evidence="13 14">
    <name type="scientific">Mugilogobius chulae</name>
    <name type="common">yellowstripe goby</name>
    <dbReference type="NCBI Taxonomy" id="88201"/>
    <lineage>
        <taxon>Eukaryota</taxon>
        <taxon>Metazoa</taxon>
        <taxon>Chordata</taxon>
        <taxon>Craniata</taxon>
        <taxon>Vertebrata</taxon>
        <taxon>Euteleostomi</taxon>
        <taxon>Actinopterygii</taxon>
        <taxon>Neopterygii</taxon>
        <taxon>Teleostei</taxon>
        <taxon>Neoteleostei</taxon>
        <taxon>Acanthomorphata</taxon>
        <taxon>Gobiaria</taxon>
        <taxon>Gobiiformes</taxon>
        <taxon>Gobioidei</taxon>
        <taxon>Gobiidae</taxon>
        <taxon>Gobionellinae</taxon>
        <taxon>Mugilogobius</taxon>
    </lineage>
</organism>
<gene>
    <name evidence="13" type="ORF">WMY93_034146</name>
</gene>
<dbReference type="Pfam" id="PF01266">
    <property type="entry name" value="DAO"/>
    <property type="match status" value="1"/>
</dbReference>
<comment type="caution">
    <text evidence="13">The sequence shown here is derived from an EMBL/GenBank/DDBJ whole genome shotgun (WGS) entry which is preliminary data.</text>
</comment>